<name>A0A388KZL4_CHABU</name>
<feature type="region of interest" description="Disordered" evidence="1">
    <location>
        <begin position="306"/>
        <end position="361"/>
    </location>
</feature>
<sequence length="673" mass="73061">MLESAHVAAHLLCPSRRNLRYYEGVVSDYDASLVREAEVYILSQTGFSLASPEYETACAQMRDFHTRRGGIAWGGRDGDREAQRCTGDVETYEAGCWWSKWGQCAPQLQVIPLRVMYIWTCSSPAKKNRVVHEGVQTKKCNRLEFEKVAKLVEISANVRLLSHQGAGRGFALSWTVDGSLLDVEGGIGTRPSWKGTEDSRTQEELECQRRSWQRDPCGSRAPPGEVADVFGTRAATLRPYPRDDESDYKGREQEDERAGPTTATPAAQEVDEWSDPEDVRGRSGGDDFFGGVNLQGEEELWGCYGSPVEQQRPTSPGMRSVERERVHGSAPSRGAELGCGGGAPGQPPDGRLRRSVKGPRQRLEEIQERLAGGEGGVGVAAVVDGDAIGTVRDEGMPGGGGGDFSEFGNLGMPPGESESRGDISVGMQAVLREISVLHPETFSPAMCGELMQSSPEAEGDEDSTPSGETSEERLDRLDSRRACLMARGDPLTQELARLAVEERQRQLGTFTRASLDVETVVHMDPSTGARDGTQGEAALVEASRTGGDVEQSSHVVTAIHTHVLPNQPPHDERRSEDTLHEAAGMPLPTGLVEGVVHMSPGLEDEQTGQSVGVDDVRPSAQAEGIGPTTRGRRTSRGTLMSGGQRRQFRLIRCTHLGGKIVHRSIARLYPERT</sequence>
<comment type="caution">
    <text evidence="2">The sequence shown here is derived from an EMBL/GenBank/DDBJ whole genome shotgun (WGS) entry which is preliminary data.</text>
</comment>
<organism evidence="2 3">
    <name type="scientific">Chara braunii</name>
    <name type="common">Braun's stonewort</name>
    <dbReference type="NCBI Taxonomy" id="69332"/>
    <lineage>
        <taxon>Eukaryota</taxon>
        <taxon>Viridiplantae</taxon>
        <taxon>Streptophyta</taxon>
        <taxon>Charophyceae</taxon>
        <taxon>Charales</taxon>
        <taxon>Characeae</taxon>
        <taxon>Chara</taxon>
    </lineage>
</organism>
<feature type="region of interest" description="Disordered" evidence="1">
    <location>
        <begin position="395"/>
        <end position="421"/>
    </location>
</feature>
<evidence type="ECO:0000313" key="2">
    <source>
        <dbReference type="EMBL" id="GBG75504.1"/>
    </source>
</evidence>
<feature type="region of interest" description="Disordered" evidence="1">
    <location>
        <begin position="617"/>
        <end position="643"/>
    </location>
</feature>
<feature type="compositionally biased region" description="Basic and acidic residues" evidence="1">
    <location>
        <begin position="195"/>
        <end position="213"/>
    </location>
</feature>
<feature type="region of interest" description="Disordered" evidence="1">
    <location>
        <begin position="191"/>
        <end position="292"/>
    </location>
</feature>
<dbReference type="EMBL" id="BFEA01000225">
    <property type="protein sequence ID" value="GBG75504.1"/>
    <property type="molecule type" value="Genomic_DNA"/>
</dbReference>
<dbReference type="Gramene" id="GBG75504">
    <property type="protein sequence ID" value="GBG75504"/>
    <property type="gene ID" value="CBR_g20135"/>
</dbReference>
<accession>A0A388KZL4</accession>
<dbReference type="AlphaFoldDB" id="A0A388KZL4"/>
<proteinExistence type="predicted"/>
<dbReference type="Proteomes" id="UP000265515">
    <property type="component" value="Unassembled WGS sequence"/>
</dbReference>
<feature type="compositionally biased region" description="Basic and acidic residues" evidence="1">
    <location>
        <begin position="240"/>
        <end position="258"/>
    </location>
</feature>
<protein>
    <submittedName>
        <fullName evidence="2">Uncharacterized protein</fullName>
    </submittedName>
</protein>
<feature type="region of interest" description="Disordered" evidence="1">
    <location>
        <begin position="453"/>
        <end position="474"/>
    </location>
</feature>
<evidence type="ECO:0000313" key="3">
    <source>
        <dbReference type="Proteomes" id="UP000265515"/>
    </source>
</evidence>
<evidence type="ECO:0000256" key="1">
    <source>
        <dbReference type="SAM" id="MobiDB-lite"/>
    </source>
</evidence>
<keyword evidence="3" id="KW-1185">Reference proteome</keyword>
<reference evidence="2 3" key="1">
    <citation type="journal article" date="2018" name="Cell">
        <title>The Chara Genome: Secondary Complexity and Implications for Plant Terrestrialization.</title>
        <authorList>
            <person name="Nishiyama T."/>
            <person name="Sakayama H."/>
            <person name="Vries J.D."/>
            <person name="Buschmann H."/>
            <person name="Saint-Marcoux D."/>
            <person name="Ullrich K.K."/>
            <person name="Haas F.B."/>
            <person name="Vanderstraeten L."/>
            <person name="Becker D."/>
            <person name="Lang D."/>
            <person name="Vosolsobe S."/>
            <person name="Rombauts S."/>
            <person name="Wilhelmsson P.K.I."/>
            <person name="Janitza P."/>
            <person name="Kern R."/>
            <person name="Heyl A."/>
            <person name="Rumpler F."/>
            <person name="Villalobos L.I.A.C."/>
            <person name="Clay J.M."/>
            <person name="Skokan R."/>
            <person name="Toyoda A."/>
            <person name="Suzuki Y."/>
            <person name="Kagoshima H."/>
            <person name="Schijlen E."/>
            <person name="Tajeshwar N."/>
            <person name="Catarino B."/>
            <person name="Hetherington A.J."/>
            <person name="Saltykova A."/>
            <person name="Bonnot C."/>
            <person name="Breuninger H."/>
            <person name="Symeonidi A."/>
            <person name="Radhakrishnan G.V."/>
            <person name="Van Nieuwerburgh F."/>
            <person name="Deforce D."/>
            <person name="Chang C."/>
            <person name="Karol K.G."/>
            <person name="Hedrich R."/>
            <person name="Ulvskov P."/>
            <person name="Glockner G."/>
            <person name="Delwiche C.F."/>
            <person name="Petrasek J."/>
            <person name="Van de Peer Y."/>
            <person name="Friml J."/>
            <person name="Beilby M."/>
            <person name="Dolan L."/>
            <person name="Kohara Y."/>
            <person name="Sugano S."/>
            <person name="Fujiyama A."/>
            <person name="Delaux P.-M."/>
            <person name="Quint M."/>
            <person name="TheiBen G."/>
            <person name="Hagemann M."/>
            <person name="Harholt J."/>
            <person name="Dunand C."/>
            <person name="Zachgo S."/>
            <person name="Langdale J."/>
            <person name="Maumus F."/>
            <person name="Straeten D.V.D."/>
            <person name="Gould S.B."/>
            <person name="Rensing S.A."/>
        </authorList>
    </citation>
    <scope>NUCLEOTIDE SEQUENCE [LARGE SCALE GENOMIC DNA]</scope>
    <source>
        <strain evidence="2 3">S276</strain>
    </source>
</reference>
<gene>
    <name evidence="2" type="ORF">CBR_g20135</name>
</gene>